<evidence type="ECO:0000313" key="12">
    <source>
        <dbReference type="EMBL" id="SDK55789.1"/>
    </source>
</evidence>
<dbReference type="GO" id="GO:0009002">
    <property type="term" value="F:serine-type D-Ala-D-Ala carboxypeptidase activity"/>
    <property type="evidence" value="ECO:0007669"/>
    <property type="project" value="InterPro"/>
</dbReference>
<reference evidence="12 13" key="1">
    <citation type="submission" date="2016-10" db="EMBL/GenBank/DDBJ databases">
        <authorList>
            <person name="de Groot N.N."/>
        </authorList>
    </citation>
    <scope>NUCLEOTIDE SEQUENCE [LARGE SCALE GENOMIC DNA]</scope>
    <source>
        <strain evidence="12 13">DSM 2895</strain>
    </source>
</reference>
<dbReference type="PANTHER" id="PTHR21581">
    <property type="entry name" value="D-ALANYL-D-ALANINE CARBOXYPEPTIDASE"/>
    <property type="match status" value="1"/>
</dbReference>
<dbReference type="EMBL" id="FNED01000071">
    <property type="protein sequence ID" value="SDK55789.1"/>
    <property type="molecule type" value="Genomic_DNA"/>
</dbReference>
<evidence type="ECO:0000256" key="3">
    <source>
        <dbReference type="ARBA" id="ARBA00022801"/>
    </source>
</evidence>
<dbReference type="Pfam" id="PF00768">
    <property type="entry name" value="Peptidase_S11"/>
    <property type="match status" value="1"/>
</dbReference>
<keyword evidence="2" id="KW-0732">Signal</keyword>
<keyword evidence="10" id="KW-0812">Transmembrane</keyword>
<keyword evidence="12" id="KW-0645">Protease</keyword>
<dbReference type="AlphaFoldDB" id="A0A1G9CVY9"/>
<dbReference type="InterPro" id="IPR001967">
    <property type="entry name" value="Peptidase_S11_N"/>
</dbReference>
<evidence type="ECO:0000256" key="1">
    <source>
        <dbReference type="ARBA" id="ARBA00007164"/>
    </source>
</evidence>
<dbReference type="Gene3D" id="3.40.710.10">
    <property type="entry name" value="DD-peptidase/beta-lactamase superfamily"/>
    <property type="match status" value="1"/>
</dbReference>
<dbReference type="GO" id="GO:0071555">
    <property type="term" value="P:cell wall organization"/>
    <property type="evidence" value="ECO:0007669"/>
    <property type="project" value="UniProtKB-KW"/>
</dbReference>
<sequence length="417" mass="46788">MDFYNFLHFSYFFLSIYTIFMETMKRTYLYIARNAFLFLFVLQFCLPIEQAEATVETEEPSVNSQSAILIDSRSGDVLYEKNPDEEMAPASITKIATGIIALEADRAGEQVIVSRNARQTDGTRIFLAEGEQKPLEDLVYGLLMNSGNDAAVAIAEHIDGSVAEFSQRMNKFAASVGATHTHFTNPSGLYEKEHTTTAADMAKIAAHAMKNEKFREIVSTRMKTWEGKEWKSKLINHNKMLVSYQGANGIKNGFTQQSGFTLVTSAERNGTEFIAVLLKANSDKQIYKDATKLLDYGFAHFKTVPVLKAGAKISGETSDYYAGESVYASIPKDDKFKVRVAPGDDLIVETSSGLTRQYPSVLNKEQHVTAGAPNERIAVSGMEHSYSLPEFFMLFFWWLMISFMSWVMVLLLKKKRV</sequence>
<evidence type="ECO:0000256" key="4">
    <source>
        <dbReference type="ARBA" id="ARBA00022960"/>
    </source>
</evidence>
<feature type="active site" evidence="7">
    <location>
        <position position="146"/>
    </location>
</feature>
<accession>A0A1G9CVY9</accession>
<feature type="binding site" evidence="8">
    <location>
        <position position="251"/>
    </location>
    <ligand>
        <name>substrate</name>
    </ligand>
</feature>
<feature type="active site" description="Acyl-ester intermediate" evidence="7">
    <location>
        <position position="91"/>
    </location>
</feature>
<gene>
    <name evidence="12" type="ORF">SAMN04487909_1716</name>
</gene>
<evidence type="ECO:0000256" key="8">
    <source>
        <dbReference type="PIRSR" id="PIRSR618044-2"/>
    </source>
</evidence>
<comment type="similarity">
    <text evidence="1 9">Belongs to the peptidase S11 family.</text>
</comment>
<keyword evidence="5" id="KW-0573">Peptidoglycan synthesis</keyword>
<organism evidence="12 13">
    <name type="scientific">Aneurinibacillus migulanus</name>
    <name type="common">Bacillus migulanus</name>
    <dbReference type="NCBI Taxonomy" id="47500"/>
    <lineage>
        <taxon>Bacteria</taxon>
        <taxon>Bacillati</taxon>
        <taxon>Bacillota</taxon>
        <taxon>Bacilli</taxon>
        <taxon>Bacillales</taxon>
        <taxon>Paenibacillaceae</taxon>
        <taxon>Aneurinibacillus group</taxon>
        <taxon>Aneurinibacillus</taxon>
    </lineage>
</organism>
<proteinExistence type="inferred from homology"/>
<feature type="active site" description="Proton acceptor" evidence="7">
    <location>
        <position position="94"/>
    </location>
</feature>
<dbReference type="InterPro" id="IPR012338">
    <property type="entry name" value="Beta-lactam/transpept-like"/>
</dbReference>
<keyword evidence="10" id="KW-0472">Membrane</keyword>
<evidence type="ECO:0000256" key="6">
    <source>
        <dbReference type="ARBA" id="ARBA00023316"/>
    </source>
</evidence>
<keyword evidence="6" id="KW-0961">Cell wall biogenesis/degradation</keyword>
<name>A0A1G9CVY9_ANEMI</name>
<keyword evidence="10" id="KW-1133">Transmembrane helix</keyword>
<evidence type="ECO:0000313" key="13">
    <source>
        <dbReference type="Proteomes" id="UP000182836"/>
    </source>
</evidence>
<dbReference type="PANTHER" id="PTHR21581:SF6">
    <property type="entry name" value="TRAFFICKING PROTEIN PARTICLE COMPLEX SUBUNIT 12"/>
    <property type="match status" value="1"/>
</dbReference>
<dbReference type="InterPro" id="IPR018044">
    <property type="entry name" value="Peptidase_S11"/>
</dbReference>
<dbReference type="Proteomes" id="UP000182836">
    <property type="component" value="Unassembled WGS sequence"/>
</dbReference>
<keyword evidence="3" id="KW-0378">Hydrolase</keyword>
<dbReference type="GO" id="GO:0006508">
    <property type="term" value="P:proteolysis"/>
    <property type="evidence" value="ECO:0007669"/>
    <property type="project" value="InterPro"/>
</dbReference>
<evidence type="ECO:0000259" key="11">
    <source>
        <dbReference type="Pfam" id="PF00768"/>
    </source>
</evidence>
<dbReference type="PRINTS" id="PR00725">
    <property type="entry name" value="DADACBPTASE1"/>
</dbReference>
<evidence type="ECO:0000256" key="10">
    <source>
        <dbReference type="SAM" id="Phobius"/>
    </source>
</evidence>
<evidence type="ECO:0000256" key="5">
    <source>
        <dbReference type="ARBA" id="ARBA00022984"/>
    </source>
</evidence>
<feature type="domain" description="Peptidase S11 D-alanyl-D-alanine carboxypeptidase A N-terminal" evidence="11">
    <location>
        <begin position="56"/>
        <end position="281"/>
    </location>
</feature>
<keyword evidence="4" id="KW-0133">Cell shape</keyword>
<dbReference type="GO" id="GO:0009252">
    <property type="term" value="P:peptidoglycan biosynthetic process"/>
    <property type="evidence" value="ECO:0007669"/>
    <property type="project" value="UniProtKB-KW"/>
</dbReference>
<protein>
    <submittedName>
        <fullName evidence="12">D-alanyl-D-alanine carboxypeptidase (Penicillin-binding protein 5/6)</fullName>
    </submittedName>
</protein>
<dbReference type="GO" id="GO:0008360">
    <property type="term" value="P:regulation of cell shape"/>
    <property type="evidence" value="ECO:0007669"/>
    <property type="project" value="UniProtKB-KW"/>
</dbReference>
<feature type="transmembrane region" description="Helical" evidence="10">
    <location>
        <begin position="391"/>
        <end position="412"/>
    </location>
</feature>
<evidence type="ECO:0000256" key="2">
    <source>
        <dbReference type="ARBA" id="ARBA00022729"/>
    </source>
</evidence>
<evidence type="ECO:0000256" key="9">
    <source>
        <dbReference type="RuleBase" id="RU004016"/>
    </source>
</evidence>
<evidence type="ECO:0000256" key="7">
    <source>
        <dbReference type="PIRSR" id="PIRSR618044-1"/>
    </source>
</evidence>
<keyword evidence="12" id="KW-0121">Carboxypeptidase</keyword>
<dbReference type="SUPFAM" id="SSF56601">
    <property type="entry name" value="beta-lactamase/transpeptidase-like"/>
    <property type="match status" value="1"/>
</dbReference>